<organism evidence="9 10">
    <name type="scientific">Jejubacter calystegiae</name>
    <dbReference type="NCBI Taxonomy" id="2579935"/>
    <lineage>
        <taxon>Bacteria</taxon>
        <taxon>Pseudomonadati</taxon>
        <taxon>Pseudomonadota</taxon>
        <taxon>Gammaproteobacteria</taxon>
        <taxon>Enterobacterales</taxon>
        <taxon>Enterobacteriaceae</taxon>
        <taxon>Jejubacter</taxon>
    </lineage>
</organism>
<feature type="transmembrane region" description="Helical" evidence="8">
    <location>
        <begin position="166"/>
        <end position="187"/>
    </location>
</feature>
<dbReference type="Proteomes" id="UP000302163">
    <property type="component" value="Chromosome"/>
</dbReference>
<accession>A0A4P8YND2</accession>
<evidence type="ECO:0000256" key="8">
    <source>
        <dbReference type="RuleBase" id="RU363041"/>
    </source>
</evidence>
<evidence type="ECO:0000256" key="7">
    <source>
        <dbReference type="ARBA" id="ARBA00023136"/>
    </source>
</evidence>
<evidence type="ECO:0000313" key="9">
    <source>
        <dbReference type="EMBL" id="QCT21244.1"/>
    </source>
</evidence>
<keyword evidence="4 8" id="KW-1003">Cell membrane</keyword>
<keyword evidence="7 8" id="KW-0472">Membrane</keyword>
<evidence type="ECO:0000256" key="4">
    <source>
        <dbReference type="ARBA" id="ARBA00022475"/>
    </source>
</evidence>
<evidence type="ECO:0000313" key="10">
    <source>
        <dbReference type="Proteomes" id="UP000302163"/>
    </source>
</evidence>
<feature type="transmembrane region" description="Helical" evidence="8">
    <location>
        <begin position="76"/>
        <end position="94"/>
    </location>
</feature>
<proteinExistence type="inferred from homology"/>
<sequence length="246" mass="25590">MSAEQQIWVLAAAVFAMAGMVKGVTGMGLPTVAMALLGALISPVAAAGMLLLPSLITNLMQLRGSGLWPLLRRLTPLNVGIVVGTLATSGWLATGSHSATTLTLGTALSLYALWSLSGARFTPPVRGEAPLSLLVGLCTGLLTGATGVFVIPAVPWLQALLSSRDSLIQGLGIAFTTSTLALSAGLWWHGALNTGDLPLSLLALVAALAGMAFGEWLRRRISPLLFRRLFLLTLLGLGAQMVWRAL</sequence>
<gene>
    <name evidence="9" type="ORF">FEM41_17100</name>
</gene>
<name>A0A4P8YND2_9ENTR</name>
<dbReference type="KEGG" id="izh:FEM41_17100"/>
<keyword evidence="10" id="KW-1185">Reference proteome</keyword>
<comment type="subcellular location">
    <subcellularLocation>
        <location evidence="8">Cell inner membrane</location>
        <topology evidence="8">Multi-pass membrane protein</topology>
    </subcellularLocation>
    <subcellularLocation>
        <location evidence="1">Cell membrane</location>
        <topology evidence="1">Multi-pass membrane protein</topology>
    </subcellularLocation>
</comment>
<comment type="similarity">
    <text evidence="2 8">Belongs to the 4-toluene sulfonate uptake permease (TSUP) (TC 2.A.102) family.</text>
</comment>
<keyword evidence="3" id="KW-0813">Transport</keyword>
<dbReference type="GO" id="GO:0005886">
    <property type="term" value="C:plasma membrane"/>
    <property type="evidence" value="ECO:0007669"/>
    <property type="project" value="UniProtKB-SubCell"/>
</dbReference>
<feature type="transmembrane region" description="Helical" evidence="8">
    <location>
        <begin position="32"/>
        <end position="56"/>
    </location>
</feature>
<evidence type="ECO:0000256" key="6">
    <source>
        <dbReference type="ARBA" id="ARBA00022989"/>
    </source>
</evidence>
<feature type="transmembrane region" description="Helical" evidence="8">
    <location>
        <begin position="224"/>
        <end position="243"/>
    </location>
</feature>
<reference evidence="9 10" key="1">
    <citation type="submission" date="2019-05" db="EMBL/GenBank/DDBJ databases">
        <title>Complete genome sequence of Izhakiella calystegiae KSNA2, an endophyte isolated from beach morning glory (Calystegia soldanella).</title>
        <authorList>
            <person name="Jiang L."/>
            <person name="Jeong J.C."/>
            <person name="Kim C.Y."/>
            <person name="Kim D.H."/>
            <person name="Kim S.W."/>
            <person name="Lee j."/>
        </authorList>
    </citation>
    <scope>NUCLEOTIDE SEQUENCE [LARGE SCALE GENOMIC DNA]</scope>
    <source>
        <strain evidence="9 10">KSNA2</strain>
    </source>
</reference>
<dbReference type="PANTHER" id="PTHR30269">
    <property type="entry name" value="TRANSMEMBRANE PROTEIN YFCA"/>
    <property type="match status" value="1"/>
</dbReference>
<evidence type="ECO:0000256" key="3">
    <source>
        <dbReference type="ARBA" id="ARBA00022448"/>
    </source>
</evidence>
<feature type="transmembrane region" description="Helical" evidence="8">
    <location>
        <begin position="6"/>
        <end position="25"/>
    </location>
</feature>
<dbReference type="OrthoDB" id="9800873at2"/>
<evidence type="ECO:0000256" key="1">
    <source>
        <dbReference type="ARBA" id="ARBA00004651"/>
    </source>
</evidence>
<dbReference type="RefSeq" id="WP_138097400.1">
    <property type="nucleotide sequence ID" value="NZ_CP040428.1"/>
</dbReference>
<dbReference type="Pfam" id="PF01925">
    <property type="entry name" value="TauE"/>
    <property type="match status" value="1"/>
</dbReference>
<feature type="transmembrane region" description="Helical" evidence="8">
    <location>
        <begin position="199"/>
        <end position="217"/>
    </location>
</feature>
<dbReference type="InterPro" id="IPR052017">
    <property type="entry name" value="TSUP"/>
</dbReference>
<protein>
    <recommendedName>
        <fullName evidence="8">Probable membrane transporter protein</fullName>
    </recommendedName>
</protein>
<dbReference type="AlphaFoldDB" id="A0A4P8YND2"/>
<dbReference type="PANTHER" id="PTHR30269:SF32">
    <property type="entry name" value="MEMBRANE TRANSPORTER PROTEIN-RELATED"/>
    <property type="match status" value="1"/>
</dbReference>
<evidence type="ECO:0000256" key="2">
    <source>
        <dbReference type="ARBA" id="ARBA00009142"/>
    </source>
</evidence>
<keyword evidence="8" id="KW-0997">Cell inner membrane</keyword>
<dbReference type="InterPro" id="IPR002781">
    <property type="entry name" value="TM_pro_TauE-like"/>
</dbReference>
<evidence type="ECO:0000256" key="5">
    <source>
        <dbReference type="ARBA" id="ARBA00022692"/>
    </source>
</evidence>
<dbReference type="EMBL" id="CP040428">
    <property type="protein sequence ID" value="QCT21244.1"/>
    <property type="molecule type" value="Genomic_DNA"/>
</dbReference>
<keyword evidence="5 8" id="KW-0812">Transmembrane</keyword>
<feature type="transmembrane region" description="Helical" evidence="8">
    <location>
        <begin position="131"/>
        <end position="154"/>
    </location>
</feature>
<keyword evidence="6 8" id="KW-1133">Transmembrane helix</keyword>